<protein>
    <submittedName>
        <fullName evidence="4">Ankyrin</fullName>
    </submittedName>
</protein>
<accession>A0A370C9K4</accession>
<dbReference type="AlphaFoldDB" id="A0A370C9K4"/>
<proteinExistence type="predicted"/>
<sequence length="296" mass="32971">MNVQPASGSAAPSTWGEIYQVSGRTSLEILLKARELCLSGDIQQFRDLIDSAQSSSENFHIDDFGIIMGQAVEQDSVIFMRALMDRGFPTHSIYARNATRFKSKNALALLIEKGWDINEPMCETQPPVLGIAIEDEEMTTWFLDHGADPNRRTFIDLTPLSWAVERSPVSIIRLMLDYCPNIHPGQLLHHAVQRESDTIEVLEMLIQKGAPLNTSVHEDLPTLSILCFMPLGTALHRACELGKVDVVRYLLSKGADHSVRDSNGLTAIELAARLNQQEVVEVLQKHRNVGNPVDHP</sequence>
<dbReference type="EMBL" id="KZ851902">
    <property type="protein sequence ID" value="RDH24485.1"/>
    <property type="molecule type" value="Genomic_DNA"/>
</dbReference>
<dbReference type="VEuPathDB" id="FungiDB:M747DRAFT_253610"/>
<dbReference type="SUPFAM" id="SSF48403">
    <property type="entry name" value="Ankyrin repeat"/>
    <property type="match status" value="1"/>
</dbReference>
<evidence type="ECO:0000256" key="1">
    <source>
        <dbReference type="ARBA" id="ARBA00022737"/>
    </source>
</evidence>
<dbReference type="InterPro" id="IPR002110">
    <property type="entry name" value="Ankyrin_rpt"/>
</dbReference>
<keyword evidence="1" id="KW-0677">Repeat</keyword>
<organism evidence="4 5">
    <name type="scientific">Aspergillus niger ATCC 13496</name>
    <dbReference type="NCBI Taxonomy" id="1353008"/>
    <lineage>
        <taxon>Eukaryota</taxon>
        <taxon>Fungi</taxon>
        <taxon>Dikarya</taxon>
        <taxon>Ascomycota</taxon>
        <taxon>Pezizomycotina</taxon>
        <taxon>Eurotiomycetes</taxon>
        <taxon>Eurotiomycetidae</taxon>
        <taxon>Eurotiales</taxon>
        <taxon>Aspergillaceae</taxon>
        <taxon>Aspergillus</taxon>
        <taxon>Aspergillus subgen. Circumdati</taxon>
    </lineage>
</organism>
<gene>
    <name evidence="4" type="ORF">M747DRAFT_253610</name>
</gene>
<dbReference type="PANTHER" id="PTHR24198:SF165">
    <property type="entry name" value="ANKYRIN REPEAT-CONTAINING PROTEIN-RELATED"/>
    <property type="match status" value="1"/>
</dbReference>
<name>A0A370C9K4_ASPNG</name>
<reference evidence="4 5" key="1">
    <citation type="submission" date="2018-07" db="EMBL/GenBank/DDBJ databases">
        <title>Section-level genome sequencing of Aspergillus section Nigri to investigate inter- and intra-species variation.</title>
        <authorList>
            <consortium name="DOE Joint Genome Institute"/>
            <person name="Vesth T.C."/>
            <person name="Nybo J.L."/>
            <person name="Theobald S."/>
            <person name="Frisvad J.C."/>
            <person name="Larsen T.O."/>
            <person name="Nielsen K.F."/>
            <person name="Hoof J.B."/>
            <person name="Brandl J."/>
            <person name="Salamov A."/>
            <person name="Riley R."/>
            <person name="Gladden J.M."/>
            <person name="Phatale P."/>
            <person name="Nielsen M.T."/>
            <person name="Lyhne E.K."/>
            <person name="Kogle M.E."/>
            <person name="Strasser K."/>
            <person name="McDonnell E."/>
            <person name="Barry K."/>
            <person name="Clum A."/>
            <person name="Chen C."/>
            <person name="Nolan M."/>
            <person name="Sandor L."/>
            <person name="Kuo A."/>
            <person name="Lipzen A."/>
            <person name="Hainaut M."/>
            <person name="Drula E."/>
            <person name="Tsang A."/>
            <person name="Magnuson J.K."/>
            <person name="Henrissat B."/>
            <person name="Wiebenga A."/>
            <person name="Simmons B.A."/>
            <person name="Makela M.R."/>
            <person name="De vries R.P."/>
            <person name="Grigoriev I.V."/>
            <person name="Mortensen U.H."/>
            <person name="Baker S.E."/>
            <person name="Andersen M.R."/>
        </authorList>
    </citation>
    <scope>NUCLEOTIDE SEQUENCE [LARGE SCALE GENOMIC DNA]</scope>
    <source>
        <strain evidence="4 5">ATCC 13496</strain>
    </source>
</reference>
<dbReference type="Gene3D" id="1.25.40.20">
    <property type="entry name" value="Ankyrin repeat-containing domain"/>
    <property type="match status" value="2"/>
</dbReference>
<dbReference type="PANTHER" id="PTHR24198">
    <property type="entry name" value="ANKYRIN REPEAT AND PROTEIN KINASE DOMAIN-CONTAINING PROTEIN"/>
    <property type="match status" value="1"/>
</dbReference>
<feature type="repeat" description="ANK" evidence="3">
    <location>
        <begin position="233"/>
        <end position="262"/>
    </location>
</feature>
<keyword evidence="2 3" id="KW-0040">ANK repeat</keyword>
<evidence type="ECO:0000313" key="4">
    <source>
        <dbReference type="EMBL" id="RDH24485.1"/>
    </source>
</evidence>
<dbReference type="PROSITE" id="PS50088">
    <property type="entry name" value="ANK_REPEAT"/>
    <property type="match status" value="1"/>
</dbReference>
<dbReference type="PROSITE" id="PS50297">
    <property type="entry name" value="ANK_REP_REGION"/>
    <property type="match status" value="1"/>
</dbReference>
<dbReference type="Pfam" id="PF12796">
    <property type="entry name" value="Ank_2"/>
    <property type="match status" value="1"/>
</dbReference>
<dbReference type="InterPro" id="IPR036770">
    <property type="entry name" value="Ankyrin_rpt-contain_sf"/>
</dbReference>
<dbReference type="Proteomes" id="UP000253845">
    <property type="component" value="Unassembled WGS sequence"/>
</dbReference>
<dbReference type="SMART" id="SM00248">
    <property type="entry name" value="ANK"/>
    <property type="match status" value="5"/>
</dbReference>
<evidence type="ECO:0000256" key="2">
    <source>
        <dbReference type="ARBA" id="ARBA00023043"/>
    </source>
</evidence>
<evidence type="ECO:0000313" key="5">
    <source>
        <dbReference type="Proteomes" id="UP000253845"/>
    </source>
</evidence>
<evidence type="ECO:0000256" key="3">
    <source>
        <dbReference type="PROSITE-ProRule" id="PRU00023"/>
    </source>
</evidence>